<protein>
    <submittedName>
        <fullName evidence="2">Uncharacterized protein</fullName>
    </submittedName>
</protein>
<name>A0A9P7FNS2_9AGAR</name>
<dbReference type="Proteomes" id="UP000717328">
    <property type="component" value="Unassembled WGS sequence"/>
</dbReference>
<evidence type="ECO:0000313" key="2">
    <source>
        <dbReference type="EMBL" id="KAG5635439.1"/>
    </source>
</evidence>
<reference evidence="2" key="2">
    <citation type="submission" date="2021-10" db="EMBL/GenBank/DDBJ databases">
        <title>Phylogenomics reveals ancestral predisposition of the termite-cultivated fungus Termitomyces towards a domesticated lifestyle.</title>
        <authorList>
            <person name="Auxier B."/>
            <person name="Grum-Grzhimaylo A."/>
            <person name="Cardenas M.E."/>
            <person name="Lodge J.D."/>
            <person name="Laessoe T."/>
            <person name="Pedersen O."/>
            <person name="Smith M.E."/>
            <person name="Kuyper T.W."/>
            <person name="Franco-Molano E.A."/>
            <person name="Baroni T.J."/>
            <person name="Aanen D.K."/>
        </authorList>
    </citation>
    <scope>NUCLEOTIDE SEQUENCE</scope>
    <source>
        <strain evidence="2">D49</strain>
    </source>
</reference>
<organism evidence="2 3">
    <name type="scientific">Sphagnurus paluster</name>
    <dbReference type="NCBI Taxonomy" id="117069"/>
    <lineage>
        <taxon>Eukaryota</taxon>
        <taxon>Fungi</taxon>
        <taxon>Dikarya</taxon>
        <taxon>Basidiomycota</taxon>
        <taxon>Agaricomycotina</taxon>
        <taxon>Agaricomycetes</taxon>
        <taxon>Agaricomycetidae</taxon>
        <taxon>Agaricales</taxon>
        <taxon>Tricholomatineae</taxon>
        <taxon>Lyophyllaceae</taxon>
        <taxon>Sphagnurus</taxon>
    </lineage>
</organism>
<sequence>MVARAFRGTDGQIVSNTSNSPSPRCPGTATLATACERSRQERLRIEAEEIAAAKKAAFIKSTYTDKGVIAVDCVEFLVEKAKIRRGYVPPASFDRPRKRPSGGLWGQISSSFPLIGSSRTNRVLLQTRCNNPQLSATIDTAESSSLGGKYKEFVDDMKAMVKTEYGTLFVMLAKEKVKLEEALKACHKKLYDQDKSINRTPYSAPNNTQVDIDIVRLPILPQECLDVNKPSQRVEFPYWDRPPPSPPGDT</sequence>
<reference evidence="2" key="1">
    <citation type="submission" date="2021-02" db="EMBL/GenBank/DDBJ databases">
        <authorList>
            <person name="Nieuwenhuis M."/>
            <person name="Van De Peppel L.J.J."/>
        </authorList>
    </citation>
    <scope>NUCLEOTIDE SEQUENCE</scope>
    <source>
        <strain evidence="2">D49</strain>
    </source>
</reference>
<dbReference type="EMBL" id="JABCKI010006091">
    <property type="protein sequence ID" value="KAG5635439.1"/>
    <property type="molecule type" value="Genomic_DNA"/>
</dbReference>
<accession>A0A9P7FNS2</accession>
<dbReference type="AlphaFoldDB" id="A0A9P7FNS2"/>
<feature type="compositionally biased region" description="Polar residues" evidence="1">
    <location>
        <begin position="12"/>
        <end position="22"/>
    </location>
</feature>
<evidence type="ECO:0000313" key="3">
    <source>
        <dbReference type="Proteomes" id="UP000717328"/>
    </source>
</evidence>
<gene>
    <name evidence="2" type="ORF">H0H81_011246</name>
</gene>
<feature type="region of interest" description="Disordered" evidence="1">
    <location>
        <begin position="1"/>
        <end position="27"/>
    </location>
</feature>
<evidence type="ECO:0000256" key="1">
    <source>
        <dbReference type="SAM" id="MobiDB-lite"/>
    </source>
</evidence>
<dbReference type="PROSITE" id="PS51257">
    <property type="entry name" value="PROKAR_LIPOPROTEIN"/>
    <property type="match status" value="1"/>
</dbReference>
<keyword evidence="3" id="KW-1185">Reference proteome</keyword>
<proteinExistence type="predicted"/>
<comment type="caution">
    <text evidence="2">The sequence shown here is derived from an EMBL/GenBank/DDBJ whole genome shotgun (WGS) entry which is preliminary data.</text>
</comment>